<dbReference type="Pfam" id="PF11307">
    <property type="entry name" value="DUF3109"/>
    <property type="match status" value="1"/>
</dbReference>
<proteinExistence type="inferred from homology"/>
<dbReference type="AlphaFoldDB" id="A0A0Q4AZ67"/>
<reference evidence="2" key="1">
    <citation type="submission" date="2015-08" db="EMBL/GenBank/DDBJ databases">
        <title>Candidatus Bacteriodes Periocalifornicus.</title>
        <authorList>
            <person name="McLean J.S."/>
            <person name="Kelley S."/>
        </authorList>
    </citation>
    <scope>NUCLEOTIDE SEQUENCE [LARGE SCALE GENOMIC DNA]</scope>
    <source>
        <strain evidence="2">12B</strain>
    </source>
</reference>
<evidence type="ECO:0000313" key="2">
    <source>
        <dbReference type="EMBL" id="KQM09395.1"/>
    </source>
</evidence>
<name>A0A0Q4AZ67_9BACT</name>
<dbReference type="EMBL" id="LIIK01000006">
    <property type="protein sequence ID" value="KQM09395.1"/>
    <property type="molecule type" value="Genomic_DNA"/>
</dbReference>
<protein>
    <recommendedName>
        <fullName evidence="4">DUF3109 family protein</fullName>
    </recommendedName>
</protein>
<dbReference type="STRING" id="1702214.AL399_02130"/>
<comment type="caution">
    <text evidence="2">The sequence shown here is derived from an EMBL/GenBank/DDBJ whole genome shotgun (WGS) entry which is preliminary data.</text>
</comment>
<gene>
    <name evidence="2" type="ORF">AL399_02130</name>
</gene>
<dbReference type="InterPro" id="IPR021458">
    <property type="entry name" value="Rv0495c"/>
</dbReference>
<evidence type="ECO:0000256" key="1">
    <source>
        <dbReference type="ARBA" id="ARBA00093770"/>
    </source>
</evidence>
<accession>A0A0Q4AZ67</accession>
<dbReference type="Proteomes" id="UP000054172">
    <property type="component" value="Unassembled WGS sequence"/>
</dbReference>
<sequence>MRCERLVQLGDKIVDMRILREYFCCDLAACRGACCLEGESGAPVKAEEIIGLEEEYDQYAAGLTERGRTAIEMGGVAWRDADGEWVTTLAGGAECAFATEENGVYSCGIERAWNAGKCRVRKPISCHLYPIRVGHSGQFTLLKFDDWDICQGAREYGQKLGLRVYQFLREPLIRAFGEEFYHELEDAAARVVGGCR</sequence>
<keyword evidence="3" id="KW-1185">Reference proteome</keyword>
<organism evidence="2 3">
    <name type="scientific">Candidatus [Bacteroides] periocalifornicus</name>
    <dbReference type="NCBI Taxonomy" id="1702214"/>
    <lineage>
        <taxon>Bacteria</taxon>
        <taxon>Pseudomonadati</taxon>
        <taxon>Bacteroidota</taxon>
    </lineage>
</organism>
<comment type="similarity">
    <text evidence="1">Belongs to the Rv0495c family.</text>
</comment>
<dbReference type="PATRIC" id="fig|1702214.3.peg.111"/>
<evidence type="ECO:0000313" key="3">
    <source>
        <dbReference type="Proteomes" id="UP000054172"/>
    </source>
</evidence>
<evidence type="ECO:0008006" key="4">
    <source>
        <dbReference type="Google" id="ProtNLM"/>
    </source>
</evidence>